<dbReference type="Proteomes" id="UP001230915">
    <property type="component" value="Unassembled WGS sequence"/>
</dbReference>
<sequence>MDRLPHLKFVQKIQGNPRLHGGGGQNERTKENKKNRKKHSSYLSKRTIDLRESWTLNLSEREEQELAPLDKDIIPIFLQTDPDLLSDISFDLQKFGIEIISEEDDGFIVGASNDGLRALEEKINGFVHSGHGTAKIAKLWEIITGERKDWKPKHILSEELYNKWPHINEKDIYKVEVGVAFDKPLGKEPDPTKQGGIKRLEKYRQKQIERDDLWMERETHFDNFIKIYGSRTSSFIDLEDSFSCELEISGSGLKDLVINYPFVFEVTEVDIIKGRVGESFEIDEKNIDILPPSEESAEVGVIDSGIMEGHKYLSLAIDSSKSKSYVHNDESTADKVIEGGHGTKVAGAIIYPLGINGLSSPYQLPCRIRNLRVLNDNNQLKNKFPAELMFDIVNDNEDCDLFNMSINSKFPFRIKHMSTWAAALDLLIHEKNKIFIISSGNIDRPKIRSYINEGLEYPNYLNEAFCRIANPGQSCFSLVVGSINHSSFEDDNWVSLGKENDISAFSRIGNGIWGMIKPDVVEFGGGFVRSKNGVNSVREIEETSIELVRSTLNGGSAYGQDTSGTSFSTPKVSNIVAKLKELYPKENNNLIRALVAQGARLPEAHFFNPTTSSLKHFGYGIPSLERVTRNTEQRVTFYNTSKIRAEEGHIYSLKIPESIRNQANEYDILIEVTLSFTAKVRRTRQKTKSYLSTWLDWTASYFDEPLDKFRKRALRVIEDEEVDYEKENGKQVVKWKIRENKDWGSVKGLSRNNSSLQKDWVIIKAYELSEEISFSVQGHKGWDVNKEEIPYAFTVSIEAINDDVQIYEEIKIENEIEIEL</sequence>
<keyword evidence="9" id="KW-1185">Reference proteome</keyword>
<dbReference type="InterPro" id="IPR034074">
    <property type="entry name" value="Y4bN_pept_dom"/>
</dbReference>
<comment type="caution">
    <text evidence="8">The sequence shown here is derived from an EMBL/GenBank/DDBJ whole genome shotgun (WGS) entry which is preliminary data.</text>
</comment>
<comment type="similarity">
    <text evidence="1 5">Belongs to the peptidase S8 family.</text>
</comment>
<feature type="active site" description="Charge relay system" evidence="5">
    <location>
        <position position="341"/>
    </location>
</feature>
<reference evidence="8 9" key="1">
    <citation type="submission" date="2023-08" db="EMBL/GenBank/DDBJ databases">
        <title>Mesonia sp. MT50, isolated from deep-sea sediment of the Mariana Trench.</title>
        <authorList>
            <person name="Fu H."/>
        </authorList>
    </citation>
    <scope>NUCLEOTIDE SEQUENCE [LARGE SCALE GENOMIC DNA]</scope>
    <source>
        <strain evidence="8 9">MT50</strain>
    </source>
</reference>
<dbReference type="PANTHER" id="PTHR43806:SF11">
    <property type="entry name" value="CEREVISIN-RELATED"/>
    <property type="match status" value="1"/>
</dbReference>
<dbReference type="Gene3D" id="3.40.50.200">
    <property type="entry name" value="Peptidase S8/S53 domain"/>
    <property type="match status" value="1"/>
</dbReference>
<name>A0ABU1A0F1_9FLAO</name>
<evidence type="ECO:0000259" key="7">
    <source>
        <dbReference type="Pfam" id="PF00082"/>
    </source>
</evidence>
<dbReference type="RefSeq" id="WP_308863826.1">
    <property type="nucleotide sequence ID" value="NZ_JAVHUL010000011.1"/>
</dbReference>
<feature type="region of interest" description="Disordered" evidence="6">
    <location>
        <begin position="14"/>
        <end position="42"/>
    </location>
</feature>
<dbReference type="InterPro" id="IPR015500">
    <property type="entry name" value="Peptidase_S8_subtilisin-rel"/>
</dbReference>
<evidence type="ECO:0000256" key="1">
    <source>
        <dbReference type="ARBA" id="ARBA00011073"/>
    </source>
</evidence>
<dbReference type="SUPFAM" id="SSF52743">
    <property type="entry name" value="Subtilisin-like"/>
    <property type="match status" value="1"/>
</dbReference>
<keyword evidence="3 5" id="KW-0378">Hydrolase</keyword>
<dbReference type="PRINTS" id="PR00723">
    <property type="entry name" value="SUBTILISIN"/>
</dbReference>
<dbReference type="InterPro" id="IPR050131">
    <property type="entry name" value="Peptidase_S8_subtilisin-like"/>
</dbReference>
<organism evidence="8 9">
    <name type="scientific">Mesonia profundi</name>
    <dbReference type="NCBI Taxonomy" id="3070998"/>
    <lineage>
        <taxon>Bacteria</taxon>
        <taxon>Pseudomonadati</taxon>
        <taxon>Bacteroidota</taxon>
        <taxon>Flavobacteriia</taxon>
        <taxon>Flavobacteriales</taxon>
        <taxon>Flavobacteriaceae</taxon>
        <taxon>Mesonia</taxon>
    </lineage>
</organism>
<dbReference type="PANTHER" id="PTHR43806">
    <property type="entry name" value="PEPTIDASE S8"/>
    <property type="match status" value="1"/>
</dbReference>
<accession>A0ABU1A0F1</accession>
<proteinExistence type="inferred from homology"/>
<keyword evidence="4 5" id="KW-0720">Serine protease</keyword>
<evidence type="ECO:0000256" key="6">
    <source>
        <dbReference type="SAM" id="MobiDB-lite"/>
    </source>
</evidence>
<feature type="active site" description="Charge relay system" evidence="5">
    <location>
        <position position="303"/>
    </location>
</feature>
<dbReference type="EMBL" id="JAVHUL010000011">
    <property type="protein sequence ID" value="MDQ7917127.1"/>
    <property type="molecule type" value="Genomic_DNA"/>
</dbReference>
<dbReference type="InterPro" id="IPR036852">
    <property type="entry name" value="Peptidase_S8/S53_dom_sf"/>
</dbReference>
<dbReference type="InterPro" id="IPR000209">
    <property type="entry name" value="Peptidase_S8/S53_dom"/>
</dbReference>
<evidence type="ECO:0000256" key="5">
    <source>
        <dbReference type="PROSITE-ProRule" id="PRU01240"/>
    </source>
</evidence>
<keyword evidence="2 5" id="KW-0645">Protease</keyword>
<dbReference type="PROSITE" id="PS00136">
    <property type="entry name" value="SUBTILASE_ASP"/>
    <property type="match status" value="1"/>
</dbReference>
<evidence type="ECO:0000256" key="3">
    <source>
        <dbReference type="ARBA" id="ARBA00022801"/>
    </source>
</evidence>
<evidence type="ECO:0000256" key="2">
    <source>
        <dbReference type="ARBA" id="ARBA00022670"/>
    </source>
</evidence>
<evidence type="ECO:0000313" key="9">
    <source>
        <dbReference type="Proteomes" id="UP001230915"/>
    </source>
</evidence>
<gene>
    <name evidence="8" type="ORF">RBU60_06030</name>
</gene>
<protein>
    <submittedName>
        <fullName evidence="8">S8 family peptidase</fullName>
    </submittedName>
</protein>
<feature type="active site" description="Charge relay system" evidence="5">
    <location>
        <position position="566"/>
    </location>
</feature>
<dbReference type="PROSITE" id="PS51892">
    <property type="entry name" value="SUBTILASE"/>
    <property type="match status" value="1"/>
</dbReference>
<feature type="domain" description="Peptidase S8/S53" evidence="7">
    <location>
        <begin position="299"/>
        <end position="620"/>
    </location>
</feature>
<evidence type="ECO:0000313" key="8">
    <source>
        <dbReference type="EMBL" id="MDQ7917127.1"/>
    </source>
</evidence>
<dbReference type="InterPro" id="IPR023827">
    <property type="entry name" value="Peptidase_S8_Asp-AS"/>
</dbReference>
<evidence type="ECO:0000256" key="4">
    <source>
        <dbReference type="ARBA" id="ARBA00022825"/>
    </source>
</evidence>
<dbReference type="Pfam" id="PF00082">
    <property type="entry name" value="Peptidase_S8"/>
    <property type="match status" value="1"/>
</dbReference>
<dbReference type="CDD" id="cd04847">
    <property type="entry name" value="Peptidases_S8_Subtilisin_like_2"/>
    <property type="match status" value="1"/>
</dbReference>